<keyword evidence="3" id="KW-1185">Reference proteome</keyword>
<name>A0A1C1YQE5_9HYPH</name>
<feature type="signal peptide" evidence="1">
    <location>
        <begin position="1"/>
        <end position="20"/>
    </location>
</feature>
<dbReference type="EMBL" id="LQZT01000050">
    <property type="protein sequence ID" value="OCW55597.1"/>
    <property type="molecule type" value="Genomic_DNA"/>
</dbReference>
<proteinExistence type="predicted"/>
<protein>
    <submittedName>
        <fullName evidence="2">Uncharacterized protein</fullName>
    </submittedName>
</protein>
<accession>A0A1C1YQE5</accession>
<evidence type="ECO:0000313" key="3">
    <source>
        <dbReference type="Proteomes" id="UP000094795"/>
    </source>
</evidence>
<evidence type="ECO:0000313" key="2">
    <source>
        <dbReference type="EMBL" id="OCW55597.1"/>
    </source>
</evidence>
<keyword evidence="1" id="KW-0732">Signal</keyword>
<reference evidence="2 3" key="1">
    <citation type="submission" date="2015-12" db="EMBL/GenBank/DDBJ databases">
        <authorList>
            <person name="Shamseldin A."/>
            <person name="Moawad H."/>
            <person name="Abd El-Rahim W.M."/>
            <person name="Sadowsky M.J."/>
        </authorList>
    </citation>
    <scope>NUCLEOTIDE SEQUENCE [LARGE SCALE GENOMIC DNA]</scope>
    <source>
        <strain evidence="2 3">JC234</strain>
    </source>
</reference>
<gene>
    <name evidence="2" type="ORF">AWJ14_06315</name>
</gene>
<dbReference type="AlphaFoldDB" id="A0A1C1YQE5"/>
<sequence>MRKYLCATLLSLAVVSPALAGNATLKKDGKSYALNCSSGGCFLSEKISMFKSGPKQRLGPGGVDNFKAWQKKLKSQGYN</sequence>
<evidence type="ECO:0000256" key="1">
    <source>
        <dbReference type="SAM" id="SignalP"/>
    </source>
</evidence>
<dbReference type="OrthoDB" id="8481814at2"/>
<comment type="caution">
    <text evidence="2">The sequence shown here is derived from an EMBL/GenBank/DDBJ whole genome shotgun (WGS) entry which is preliminary data.</text>
</comment>
<dbReference type="RefSeq" id="WP_066184515.1">
    <property type="nucleotide sequence ID" value="NZ_LQZT01000050.1"/>
</dbReference>
<dbReference type="STRING" id="1480615.AWJ14_06315"/>
<dbReference type="Proteomes" id="UP000094795">
    <property type="component" value="Unassembled WGS sequence"/>
</dbReference>
<organism evidence="2 3">
    <name type="scientific">Hoeflea olei</name>
    <dbReference type="NCBI Taxonomy" id="1480615"/>
    <lineage>
        <taxon>Bacteria</taxon>
        <taxon>Pseudomonadati</taxon>
        <taxon>Pseudomonadota</taxon>
        <taxon>Alphaproteobacteria</taxon>
        <taxon>Hyphomicrobiales</taxon>
        <taxon>Rhizobiaceae</taxon>
        <taxon>Hoeflea</taxon>
    </lineage>
</organism>
<feature type="chain" id="PRO_5008656266" evidence="1">
    <location>
        <begin position="21"/>
        <end position="79"/>
    </location>
</feature>